<evidence type="ECO:0008006" key="5">
    <source>
        <dbReference type="Google" id="ProtNLM"/>
    </source>
</evidence>
<name>A0AAJ2P7D9_9BACT</name>
<dbReference type="AlphaFoldDB" id="A0AAJ2P7D9"/>
<evidence type="ECO:0000313" key="4">
    <source>
        <dbReference type="Proteomes" id="UP001276398"/>
    </source>
</evidence>
<accession>A0AAJ2P7D9</accession>
<dbReference type="RefSeq" id="WP_318051378.1">
    <property type="nucleotide sequence ID" value="NZ_JAWPES010000009.1"/>
</dbReference>
<evidence type="ECO:0000313" key="3">
    <source>
        <dbReference type="EMBL" id="MDW2898225.1"/>
    </source>
</evidence>
<dbReference type="EMBL" id="JAWPFC010000006">
    <property type="protein sequence ID" value="MDW2893575.1"/>
    <property type="molecule type" value="Genomic_DNA"/>
</dbReference>
<dbReference type="Proteomes" id="UP001286563">
    <property type="component" value="Unassembled WGS sequence"/>
</dbReference>
<sequence>MSRHFKKDEFDMIYKIYNEFGLKKTINYINDISPDTNFITRSQLLRRIKKIIRYYNNGMQDQLLDKKGSNRKPGSGRPKKQIEHDRNEFTKEELIEIAKRYYEINKNKSKSAKLSEAKTLNIPYSKSAKIFNVCRQAVAKSKTRVIKVKEHKNDAIIKKSFLDNEGRYGRLRLSAYISMKYNIYIHPRTLGRHLKRLNLVCKIRK</sequence>
<organism evidence="3 4">
    <name type="scientific">Mesomycoplasma ovipneumoniae</name>
    <dbReference type="NCBI Taxonomy" id="29562"/>
    <lineage>
        <taxon>Bacteria</taxon>
        <taxon>Bacillati</taxon>
        <taxon>Mycoplasmatota</taxon>
        <taxon>Mycoplasmoidales</taxon>
        <taxon>Metamycoplasmataceae</taxon>
        <taxon>Mesomycoplasma</taxon>
    </lineage>
</organism>
<dbReference type="EMBL" id="JAWPEX010000005">
    <property type="protein sequence ID" value="MDW2898225.1"/>
    <property type="molecule type" value="Genomic_DNA"/>
</dbReference>
<dbReference type="Proteomes" id="UP001276398">
    <property type="component" value="Unassembled WGS sequence"/>
</dbReference>
<reference evidence="3" key="1">
    <citation type="submission" date="2023-10" db="EMBL/GenBank/DDBJ databases">
        <title>Genome sequences of Mycoplasma ovipneumoniae isolated from goats.</title>
        <authorList>
            <person name="Spergser J."/>
        </authorList>
    </citation>
    <scope>NUCLEOTIDE SEQUENCE</scope>
    <source>
        <strain evidence="2">168</strain>
        <strain evidence="3">279</strain>
    </source>
</reference>
<comment type="caution">
    <text evidence="3">The sequence shown here is derived from an EMBL/GenBank/DDBJ whole genome shotgun (WGS) entry which is preliminary data.</text>
</comment>
<gene>
    <name evidence="2" type="ORF">R7U35_02605</name>
    <name evidence="3" type="ORF">R7V77_02690</name>
</gene>
<proteinExistence type="predicted"/>
<feature type="region of interest" description="Disordered" evidence="1">
    <location>
        <begin position="63"/>
        <end position="85"/>
    </location>
</feature>
<protein>
    <recommendedName>
        <fullName evidence="5">TRANSPOSASE FOR INSERTION SEQUENCE ELEMENT IS1</fullName>
    </recommendedName>
</protein>
<evidence type="ECO:0000256" key="1">
    <source>
        <dbReference type="SAM" id="MobiDB-lite"/>
    </source>
</evidence>
<evidence type="ECO:0000313" key="2">
    <source>
        <dbReference type="EMBL" id="MDW2893575.1"/>
    </source>
</evidence>